<keyword evidence="1" id="KW-0347">Helicase</keyword>
<accession>A0A9W7CDD7</accession>
<keyword evidence="1" id="KW-0227">DNA damage</keyword>
<keyword evidence="1" id="KW-0234">DNA repair</keyword>
<dbReference type="Proteomes" id="UP001165122">
    <property type="component" value="Unassembled WGS sequence"/>
</dbReference>
<dbReference type="GO" id="GO:0006281">
    <property type="term" value="P:DNA repair"/>
    <property type="evidence" value="ECO:0007669"/>
    <property type="project" value="UniProtKB-KW"/>
</dbReference>
<dbReference type="Gene3D" id="3.40.50.300">
    <property type="entry name" value="P-loop containing nucleotide triphosphate hydrolases"/>
    <property type="match status" value="2"/>
</dbReference>
<evidence type="ECO:0000256" key="1">
    <source>
        <dbReference type="RuleBase" id="RU363044"/>
    </source>
</evidence>
<sequence>MPSLAANVTVMTKILPSHRPGRTHHYDGGVRLNNGIFQVLSGGDEARLELKLKSTPTLYYSKWKGGVFSTVVSTNEMEYTVMCKTSDISGLQNMVRGLMGLPLGGPSSDNKENNPRRTSSNSNSNSDHATPDSKALPKRRCNKKTPSPIKTLGNLSKQQTSALTLFMTTAHNIFLTGSAGTGKTHLLKTMIRNSSKGTMVTSTTNVGAVLLEGCSLQSFAGFGVRTPNKDEIKDIFKNDRTLKRWQKTKTLIIDECSMLSAALLTSLNIAGKLAHSSNEPFGGIRLVFCGDFYQLPPVTGEFCFTAPSWAEAGFTTVDLVTPYRQRSDFAAVLDRIRLGTYTASDSTLINSRKITSTTGYNLDDCTILCTHVNQVEKINSSHCDKHETKTFTCVDTGAGSMKSVPKELRLFINARVVLTANVNKNRSLVNGTQGVVIRWEKGLPVVRFDLTPDRKLDKLIGFHRFETKLGTRIVASRSQIPLQLSYALSIHKSQGMTLTKVVVDLEKVFETGMAYVALSRVKSLEGLMVKGGAKLGRVSDAVKKFWEAESEAEEQLQDENEGDDEEI</sequence>
<keyword evidence="1" id="KW-0378">Hydrolase</keyword>
<protein>
    <recommendedName>
        <fullName evidence="1">ATP-dependent DNA helicase</fullName>
        <ecNumber evidence="1">5.6.2.3</ecNumber>
    </recommendedName>
</protein>
<comment type="similarity">
    <text evidence="1">Belongs to the helicase family.</text>
</comment>
<feature type="region of interest" description="Disordered" evidence="2">
    <location>
        <begin position="99"/>
        <end position="154"/>
    </location>
</feature>
<dbReference type="GO" id="GO:0000723">
    <property type="term" value="P:telomere maintenance"/>
    <property type="evidence" value="ECO:0007669"/>
    <property type="project" value="InterPro"/>
</dbReference>
<dbReference type="EMBL" id="BRXW01000045">
    <property type="protein sequence ID" value="GMI02581.1"/>
    <property type="molecule type" value="Genomic_DNA"/>
</dbReference>
<dbReference type="CDD" id="cd18809">
    <property type="entry name" value="SF1_C_RecD"/>
    <property type="match status" value="1"/>
</dbReference>
<dbReference type="GO" id="GO:0006310">
    <property type="term" value="P:DNA recombination"/>
    <property type="evidence" value="ECO:0007669"/>
    <property type="project" value="UniProtKB-KW"/>
</dbReference>
<dbReference type="InterPro" id="IPR010285">
    <property type="entry name" value="DNA_helicase_pif1-like_DEAD"/>
</dbReference>
<dbReference type="GO" id="GO:0043139">
    <property type="term" value="F:5'-3' DNA helicase activity"/>
    <property type="evidence" value="ECO:0007669"/>
    <property type="project" value="UniProtKB-EC"/>
</dbReference>
<proteinExistence type="inferred from homology"/>
<dbReference type="SUPFAM" id="SSF52540">
    <property type="entry name" value="P-loop containing nucleoside triphosphate hydrolases"/>
    <property type="match status" value="2"/>
</dbReference>
<dbReference type="PANTHER" id="PTHR47642:SF7">
    <property type="entry name" value="ATP-DEPENDENT DNA HELICASE PIF1"/>
    <property type="match status" value="1"/>
</dbReference>
<comment type="caution">
    <text evidence="4">The sequence shown here is derived from an EMBL/GenBank/DDBJ whole genome shotgun (WGS) entry which is preliminary data.</text>
</comment>
<comment type="catalytic activity">
    <reaction evidence="1">
        <text>ATP + H2O = ADP + phosphate + H(+)</text>
        <dbReference type="Rhea" id="RHEA:13065"/>
        <dbReference type="ChEBI" id="CHEBI:15377"/>
        <dbReference type="ChEBI" id="CHEBI:15378"/>
        <dbReference type="ChEBI" id="CHEBI:30616"/>
        <dbReference type="ChEBI" id="CHEBI:43474"/>
        <dbReference type="ChEBI" id="CHEBI:456216"/>
        <dbReference type="EC" id="5.6.2.3"/>
    </reaction>
</comment>
<dbReference type="PANTHER" id="PTHR47642">
    <property type="entry name" value="ATP-DEPENDENT DNA HELICASE"/>
    <property type="match status" value="1"/>
</dbReference>
<keyword evidence="1" id="KW-0233">DNA recombination</keyword>
<dbReference type="AlphaFoldDB" id="A0A9W7CDD7"/>
<evidence type="ECO:0000259" key="3">
    <source>
        <dbReference type="Pfam" id="PF05970"/>
    </source>
</evidence>
<evidence type="ECO:0000313" key="4">
    <source>
        <dbReference type="EMBL" id="GMI02581.1"/>
    </source>
</evidence>
<name>A0A9W7CDD7_9STRA</name>
<dbReference type="InterPro" id="IPR027417">
    <property type="entry name" value="P-loop_NTPase"/>
</dbReference>
<comment type="cofactor">
    <cofactor evidence="1">
        <name>Mg(2+)</name>
        <dbReference type="ChEBI" id="CHEBI:18420"/>
    </cofactor>
</comment>
<gene>
    <name evidence="4" type="ORF">TrLO_g8549</name>
</gene>
<keyword evidence="1" id="KW-0547">Nucleotide-binding</keyword>
<keyword evidence="5" id="KW-1185">Reference proteome</keyword>
<organism evidence="4 5">
    <name type="scientific">Triparma laevis f. longispina</name>
    <dbReference type="NCBI Taxonomy" id="1714387"/>
    <lineage>
        <taxon>Eukaryota</taxon>
        <taxon>Sar</taxon>
        <taxon>Stramenopiles</taxon>
        <taxon>Ochrophyta</taxon>
        <taxon>Bolidophyceae</taxon>
        <taxon>Parmales</taxon>
        <taxon>Triparmaceae</taxon>
        <taxon>Triparma</taxon>
    </lineage>
</organism>
<dbReference type="EC" id="5.6.2.3" evidence="1"/>
<keyword evidence="1" id="KW-0067">ATP-binding</keyword>
<dbReference type="GO" id="GO:0016787">
    <property type="term" value="F:hydrolase activity"/>
    <property type="evidence" value="ECO:0007669"/>
    <property type="project" value="UniProtKB-KW"/>
</dbReference>
<dbReference type="Pfam" id="PF05970">
    <property type="entry name" value="PIF1"/>
    <property type="match status" value="1"/>
</dbReference>
<evidence type="ECO:0000256" key="2">
    <source>
        <dbReference type="SAM" id="MobiDB-lite"/>
    </source>
</evidence>
<dbReference type="OrthoDB" id="192530at2759"/>
<reference evidence="5" key="1">
    <citation type="journal article" date="2023" name="Commun. Biol.">
        <title>Genome analysis of Parmales, the sister group of diatoms, reveals the evolutionary specialization of diatoms from phago-mixotrophs to photoautotrophs.</title>
        <authorList>
            <person name="Ban H."/>
            <person name="Sato S."/>
            <person name="Yoshikawa S."/>
            <person name="Yamada K."/>
            <person name="Nakamura Y."/>
            <person name="Ichinomiya M."/>
            <person name="Sato N."/>
            <person name="Blanc-Mathieu R."/>
            <person name="Endo H."/>
            <person name="Kuwata A."/>
            <person name="Ogata H."/>
        </authorList>
    </citation>
    <scope>NUCLEOTIDE SEQUENCE [LARGE SCALE GENOMIC DNA]</scope>
    <source>
        <strain evidence="5">NIES 3700</strain>
    </source>
</reference>
<feature type="domain" description="DNA helicase Pif1-like DEAD-box helicase" evidence="3">
    <location>
        <begin position="165"/>
        <end position="300"/>
    </location>
</feature>
<evidence type="ECO:0000313" key="5">
    <source>
        <dbReference type="Proteomes" id="UP001165122"/>
    </source>
</evidence>
<dbReference type="InterPro" id="IPR051055">
    <property type="entry name" value="PIF1_helicase"/>
</dbReference>
<dbReference type="GO" id="GO:0005524">
    <property type="term" value="F:ATP binding"/>
    <property type="evidence" value="ECO:0007669"/>
    <property type="project" value="UniProtKB-KW"/>
</dbReference>